<evidence type="ECO:0000313" key="7">
    <source>
        <dbReference type="EMBL" id="GMH20309.1"/>
    </source>
</evidence>
<organism evidence="7 8">
    <name type="scientific">Nepenthes gracilis</name>
    <name type="common">Slender pitcher plant</name>
    <dbReference type="NCBI Taxonomy" id="150966"/>
    <lineage>
        <taxon>Eukaryota</taxon>
        <taxon>Viridiplantae</taxon>
        <taxon>Streptophyta</taxon>
        <taxon>Embryophyta</taxon>
        <taxon>Tracheophyta</taxon>
        <taxon>Spermatophyta</taxon>
        <taxon>Magnoliopsida</taxon>
        <taxon>eudicotyledons</taxon>
        <taxon>Gunneridae</taxon>
        <taxon>Pentapetalae</taxon>
        <taxon>Caryophyllales</taxon>
        <taxon>Nepenthaceae</taxon>
        <taxon>Nepenthes</taxon>
    </lineage>
</organism>
<accession>A0AAD3XXS3</accession>
<dbReference type="Pfam" id="PF13639">
    <property type="entry name" value="zf-RING_2"/>
    <property type="match status" value="1"/>
</dbReference>
<name>A0AAD3XXS3_NEPGR</name>
<dbReference type="GO" id="GO:0008270">
    <property type="term" value="F:zinc ion binding"/>
    <property type="evidence" value="ECO:0007669"/>
    <property type="project" value="UniProtKB-KW"/>
</dbReference>
<evidence type="ECO:0000256" key="2">
    <source>
        <dbReference type="ARBA" id="ARBA00022771"/>
    </source>
</evidence>
<keyword evidence="5" id="KW-1133">Transmembrane helix</keyword>
<gene>
    <name evidence="7" type="ORF">Nepgr_022150</name>
</gene>
<dbReference type="SMART" id="SM00184">
    <property type="entry name" value="RING"/>
    <property type="match status" value="1"/>
</dbReference>
<keyword evidence="2 4" id="KW-0863">Zinc-finger</keyword>
<keyword evidence="3" id="KW-0862">Zinc</keyword>
<evidence type="ECO:0000256" key="3">
    <source>
        <dbReference type="ARBA" id="ARBA00022833"/>
    </source>
</evidence>
<evidence type="ECO:0000259" key="6">
    <source>
        <dbReference type="PROSITE" id="PS50089"/>
    </source>
</evidence>
<evidence type="ECO:0000313" key="8">
    <source>
        <dbReference type="Proteomes" id="UP001279734"/>
    </source>
</evidence>
<feature type="transmembrane region" description="Helical" evidence="5">
    <location>
        <begin position="15"/>
        <end position="39"/>
    </location>
</feature>
<comment type="caution">
    <text evidence="7">The sequence shown here is derived from an EMBL/GenBank/DDBJ whole genome shotgun (WGS) entry which is preliminary data.</text>
</comment>
<evidence type="ECO:0000256" key="5">
    <source>
        <dbReference type="SAM" id="Phobius"/>
    </source>
</evidence>
<reference evidence="7" key="1">
    <citation type="submission" date="2023-05" db="EMBL/GenBank/DDBJ databases">
        <title>Nepenthes gracilis genome sequencing.</title>
        <authorList>
            <person name="Fukushima K."/>
        </authorList>
    </citation>
    <scope>NUCLEOTIDE SEQUENCE</scope>
    <source>
        <strain evidence="7">SING2019-196</strain>
    </source>
</reference>
<dbReference type="PROSITE" id="PS50089">
    <property type="entry name" value="ZF_RING_2"/>
    <property type="match status" value="1"/>
</dbReference>
<evidence type="ECO:0000256" key="1">
    <source>
        <dbReference type="ARBA" id="ARBA00022723"/>
    </source>
</evidence>
<dbReference type="Proteomes" id="UP001279734">
    <property type="component" value="Unassembled WGS sequence"/>
</dbReference>
<dbReference type="Gene3D" id="3.30.40.10">
    <property type="entry name" value="Zinc/RING finger domain, C3HC4 (zinc finger)"/>
    <property type="match status" value="1"/>
</dbReference>
<feature type="domain" description="RING-type" evidence="6">
    <location>
        <begin position="99"/>
        <end position="141"/>
    </location>
</feature>
<keyword evidence="5" id="KW-0812">Transmembrane</keyword>
<dbReference type="InterPro" id="IPR013083">
    <property type="entry name" value="Znf_RING/FYVE/PHD"/>
</dbReference>
<dbReference type="PANTHER" id="PTHR45969">
    <property type="entry name" value="RING ZINC FINGER PROTEIN-RELATED"/>
    <property type="match status" value="1"/>
</dbReference>
<dbReference type="SUPFAM" id="SSF57850">
    <property type="entry name" value="RING/U-box"/>
    <property type="match status" value="1"/>
</dbReference>
<dbReference type="AlphaFoldDB" id="A0AAD3XXS3"/>
<dbReference type="InterPro" id="IPR001841">
    <property type="entry name" value="Znf_RING"/>
</dbReference>
<keyword evidence="1" id="KW-0479">Metal-binding</keyword>
<proteinExistence type="predicted"/>
<dbReference type="PANTHER" id="PTHR45969:SF5">
    <property type="entry name" value="E3 UBIQUITIN-PROTEIN LIGASE RHA2A"/>
    <property type="match status" value="1"/>
</dbReference>
<sequence>MGLHSQLNDASSDSIPLLVVALIAASVNHLRSLLLWLFVSMGLPIFQSHDGVLDDVPLGSGLADLIVLSEQLNVNRDLSYKYSSQEDGSGAPSVCPSDCVVCLCRLRRGQQVRRLDCRHVFHKKCFDGLLDHFNFNCPLCRSPLVSEGRRVVERRRVSGDLFGWFGVR</sequence>
<protein>
    <recommendedName>
        <fullName evidence="6">RING-type domain-containing protein</fullName>
    </recommendedName>
</protein>
<keyword evidence="5" id="KW-0472">Membrane</keyword>
<dbReference type="GO" id="GO:0061630">
    <property type="term" value="F:ubiquitin protein ligase activity"/>
    <property type="evidence" value="ECO:0007669"/>
    <property type="project" value="TreeGrafter"/>
</dbReference>
<evidence type="ECO:0000256" key="4">
    <source>
        <dbReference type="PROSITE-ProRule" id="PRU00175"/>
    </source>
</evidence>
<dbReference type="EMBL" id="BSYO01000021">
    <property type="protein sequence ID" value="GMH20309.1"/>
    <property type="molecule type" value="Genomic_DNA"/>
</dbReference>
<dbReference type="GO" id="GO:0016567">
    <property type="term" value="P:protein ubiquitination"/>
    <property type="evidence" value="ECO:0007669"/>
    <property type="project" value="TreeGrafter"/>
</dbReference>
<keyword evidence="8" id="KW-1185">Reference proteome</keyword>